<dbReference type="AlphaFoldDB" id="A0A426Q1E7"/>
<dbReference type="SMART" id="SM00382">
    <property type="entry name" value="AAA"/>
    <property type="match status" value="1"/>
</dbReference>
<keyword evidence="3" id="KW-0067">ATP-binding</keyword>
<dbReference type="PANTHER" id="PTHR42788:SF13">
    <property type="entry name" value="ALIPHATIC SULFONATES IMPORT ATP-BINDING PROTEIN SSUB"/>
    <property type="match status" value="1"/>
</dbReference>
<dbReference type="InterPro" id="IPR050166">
    <property type="entry name" value="ABC_transporter_ATP-bind"/>
</dbReference>
<comment type="caution">
    <text evidence="6">The sequence shown here is derived from an EMBL/GenBank/DDBJ whole genome shotgun (WGS) entry which is preliminary data.</text>
</comment>
<dbReference type="PROSITE" id="PS00211">
    <property type="entry name" value="ABC_TRANSPORTER_1"/>
    <property type="match status" value="1"/>
</dbReference>
<dbReference type="InterPro" id="IPR003593">
    <property type="entry name" value="AAA+_ATPase"/>
</dbReference>
<protein>
    <submittedName>
        <fullName evidence="6">Taurine ABC transporter</fullName>
    </submittedName>
</protein>
<dbReference type="CDD" id="cd03293">
    <property type="entry name" value="ABC_NrtD_SsuB_transporters"/>
    <property type="match status" value="1"/>
</dbReference>
<evidence type="ECO:0000256" key="3">
    <source>
        <dbReference type="ARBA" id="ARBA00022840"/>
    </source>
</evidence>
<evidence type="ECO:0000313" key="6">
    <source>
        <dbReference type="EMBL" id="RRO87844.1"/>
    </source>
</evidence>
<dbReference type="GO" id="GO:0016887">
    <property type="term" value="F:ATP hydrolysis activity"/>
    <property type="evidence" value="ECO:0007669"/>
    <property type="project" value="InterPro"/>
</dbReference>
<evidence type="ECO:0000256" key="2">
    <source>
        <dbReference type="ARBA" id="ARBA00022741"/>
    </source>
</evidence>
<dbReference type="SUPFAM" id="SSF52540">
    <property type="entry name" value="P-loop containing nucleoside triphosphate hydrolases"/>
    <property type="match status" value="1"/>
</dbReference>
<dbReference type="Pfam" id="PF00005">
    <property type="entry name" value="ABC_tran"/>
    <property type="match status" value="1"/>
</dbReference>
<keyword evidence="2" id="KW-0547">Nucleotide-binding</keyword>
<dbReference type="PROSITE" id="PS50893">
    <property type="entry name" value="ABC_TRANSPORTER_2"/>
    <property type="match status" value="1"/>
</dbReference>
<evidence type="ECO:0000313" key="7">
    <source>
        <dbReference type="Proteomes" id="UP000276526"/>
    </source>
</evidence>
<dbReference type="RefSeq" id="WP_125173299.1">
    <property type="nucleotide sequence ID" value="NZ_JAPJOD010000068.1"/>
</dbReference>
<gene>
    <name evidence="6" type="ORF">CXF48_00185</name>
</gene>
<evidence type="ECO:0000259" key="5">
    <source>
        <dbReference type="PROSITE" id="PS50893"/>
    </source>
</evidence>
<sequence length="268" mass="28552">MTDRDSSVVLDAVTRSYGTTTVIAPTSVTVGDGEFVSVLGPSGCGKSTILSMVAGLAAPSTGRVLAGGRPVRGPGPDRGMVFQDHALLPWRTARGNVEFGLASARPELTRAQRREVADRHLARVGLARAADRRPARLSGGMQQRVGLARAFAVDPEILLLDEPFGALDALTRRELQLQLLEVWEESQRTVIMVTHDVDEAILLSDRVLVMSAGPESTVIADVPVDLPRPRHTVAGAGGDGGGGGDTDRRERYTAGLRRELLGLLQSQH</sequence>
<organism evidence="6 7">
    <name type="scientific">Corynebacterium bovis</name>
    <dbReference type="NCBI Taxonomy" id="36808"/>
    <lineage>
        <taxon>Bacteria</taxon>
        <taxon>Bacillati</taxon>
        <taxon>Actinomycetota</taxon>
        <taxon>Actinomycetes</taxon>
        <taxon>Mycobacteriales</taxon>
        <taxon>Corynebacteriaceae</taxon>
        <taxon>Corynebacterium</taxon>
    </lineage>
</organism>
<dbReference type="GO" id="GO:0005524">
    <property type="term" value="F:ATP binding"/>
    <property type="evidence" value="ECO:0007669"/>
    <property type="project" value="UniProtKB-KW"/>
</dbReference>
<reference evidence="6 7" key="1">
    <citation type="submission" date="2018-01" db="EMBL/GenBank/DDBJ databases">
        <title>Twenty Corynebacterium bovis Genomes.</title>
        <authorList>
            <person name="Gulvik C.A."/>
        </authorList>
    </citation>
    <scope>NUCLEOTIDE SEQUENCE [LARGE SCALE GENOMIC DNA]</scope>
    <source>
        <strain evidence="6 7">F6900</strain>
    </source>
</reference>
<dbReference type="PANTHER" id="PTHR42788">
    <property type="entry name" value="TAURINE IMPORT ATP-BINDING PROTEIN-RELATED"/>
    <property type="match status" value="1"/>
</dbReference>
<feature type="domain" description="ABC transporter" evidence="5">
    <location>
        <begin position="8"/>
        <end position="237"/>
    </location>
</feature>
<dbReference type="Gene3D" id="3.40.50.300">
    <property type="entry name" value="P-loop containing nucleotide triphosphate hydrolases"/>
    <property type="match status" value="1"/>
</dbReference>
<accession>A0A426Q1E7</accession>
<name>A0A426Q1E7_9CORY</name>
<keyword evidence="1" id="KW-0813">Transport</keyword>
<dbReference type="Proteomes" id="UP000276526">
    <property type="component" value="Unassembled WGS sequence"/>
</dbReference>
<feature type="compositionally biased region" description="Gly residues" evidence="4">
    <location>
        <begin position="235"/>
        <end position="244"/>
    </location>
</feature>
<dbReference type="InterPro" id="IPR027417">
    <property type="entry name" value="P-loop_NTPase"/>
</dbReference>
<proteinExistence type="predicted"/>
<feature type="region of interest" description="Disordered" evidence="4">
    <location>
        <begin position="229"/>
        <end position="248"/>
    </location>
</feature>
<dbReference type="EMBL" id="PQNK01000001">
    <property type="protein sequence ID" value="RRO87844.1"/>
    <property type="molecule type" value="Genomic_DNA"/>
</dbReference>
<dbReference type="InterPro" id="IPR003439">
    <property type="entry name" value="ABC_transporter-like_ATP-bd"/>
</dbReference>
<evidence type="ECO:0000256" key="1">
    <source>
        <dbReference type="ARBA" id="ARBA00022448"/>
    </source>
</evidence>
<dbReference type="InterPro" id="IPR017871">
    <property type="entry name" value="ABC_transporter-like_CS"/>
</dbReference>
<evidence type="ECO:0000256" key="4">
    <source>
        <dbReference type="SAM" id="MobiDB-lite"/>
    </source>
</evidence>